<dbReference type="GO" id="GO:0046872">
    <property type="term" value="F:metal ion binding"/>
    <property type="evidence" value="ECO:0007669"/>
    <property type="project" value="UniProtKB-KW"/>
</dbReference>
<evidence type="ECO:0000256" key="6">
    <source>
        <dbReference type="ARBA" id="ARBA00023004"/>
    </source>
</evidence>
<evidence type="ECO:0000256" key="8">
    <source>
        <dbReference type="SAM" id="MobiDB-lite"/>
    </source>
</evidence>
<evidence type="ECO:0000256" key="2">
    <source>
        <dbReference type="ARBA" id="ARBA00006622"/>
    </source>
</evidence>
<proteinExistence type="inferred from homology"/>
<sequence length="378" mass="41921">MGRWSVGGREREGDDDAGEERKEEAVPPVGRGCGATGWEGERRAAVWGGGTRARDLGMHGFDGFGLDPSRPSKRTARIDPELGRRYSQTASQLGRLIGLKCQGRRPLSVATVGKLVTAGGCHSLEPSGAPRLARLPRHGVDKNDRASYYVCLIMNLLNSDYPCPVVMFADRMKPEDVDLSPDLKFFGTRDAVHGNPTITHTTIYKCPNFSMVILFLPLNAVIPLQNHPGMTVFSKLLGPMHIKSYDWVGPDYDPSVSSYSSSADEQLRLAKMVVDDVFTAPCDTSVLYPITGGSMHRFTAIAPCAILDILGPPYSIEEDRDCTYYTDIPYTRYSSKYHRNLNTFSIHTRSFGQMYCCCLFGIVCIRDLPLRKTCRDFN</sequence>
<dbReference type="InterPro" id="IPR011051">
    <property type="entry name" value="RmlC_Cupin_sf"/>
</dbReference>
<reference evidence="9" key="1">
    <citation type="submission" date="2015-04" db="UniProtKB">
        <authorList>
            <consortium name="EnsemblPlants"/>
        </authorList>
    </citation>
    <scope>IDENTIFICATION</scope>
</reference>
<dbReference type="AlphaFoldDB" id="A0A0E0LG10"/>
<dbReference type="GO" id="GO:0017172">
    <property type="term" value="F:cysteine dioxygenase activity"/>
    <property type="evidence" value="ECO:0007669"/>
    <property type="project" value="UniProtKB-EC"/>
</dbReference>
<organism evidence="9">
    <name type="scientific">Oryza punctata</name>
    <name type="common">Red rice</name>
    <dbReference type="NCBI Taxonomy" id="4537"/>
    <lineage>
        <taxon>Eukaryota</taxon>
        <taxon>Viridiplantae</taxon>
        <taxon>Streptophyta</taxon>
        <taxon>Embryophyta</taxon>
        <taxon>Tracheophyta</taxon>
        <taxon>Spermatophyta</taxon>
        <taxon>Magnoliopsida</taxon>
        <taxon>Liliopsida</taxon>
        <taxon>Poales</taxon>
        <taxon>Poaceae</taxon>
        <taxon>BOP clade</taxon>
        <taxon>Oryzoideae</taxon>
        <taxon>Oryzeae</taxon>
        <taxon>Oryzinae</taxon>
        <taxon>Oryza</taxon>
    </lineage>
</organism>
<dbReference type="CDD" id="cd20289">
    <property type="entry name" value="cupin_ADO"/>
    <property type="match status" value="1"/>
</dbReference>
<evidence type="ECO:0000256" key="1">
    <source>
        <dbReference type="ARBA" id="ARBA00001954"/>
    </source>
</evidence>
<dbReference type="PANTHER" id="PTHR22966:SF58">
    <property type="entry name" value="CYSTEINE DIOXYGENASE"/>
    <property type="match status" value="1"/>
</dbReference>
<dbReference type="PANTHER" id="PTHR22966">
    <property type="entry name" value="2-AMINOETHANETHIOL DIOXYGENASE"/>
    <property type="match status" value="1"/>
</dbReference>
<comment type="cofactor">
    <cofactor evidence="1">
        <name>Fe(2+)</name>
        <dbReference type="ChEBI" id="CHEBI:29033"/>
    </cofactor>
</comment>
<feature type="region of interest" description="Disordered" evidence="8">
    <location>
        <begin position="1"/>
        <end position="37"/>
    </location>
</feature>
<evidence type="ECO:0000256" key="4">
    <source>
        <dbReference type="ARBA" id="ARBA00022723"/>
    </source>
</evidence>
<dbReference type="HOGENOM" id="CLU_732344_0_0_1"/>
<reference evidence="9" key="2">
    <citation type="submission" date="2018-05" db="EMBL/GenBank/DDBJ databases">
        <title>OpunRS2 (Oryza punctata Reference Sequence Version 2).</title>
        <authorList>
            <person name="Zhang J."/>
            <person name="Kudrna D."/>
            <person name="Lee S."/>
            <person name="Talag J."/>
            <person name="Welchert J."/>
            <person name="Wing R.A."/>
        </authorList>
    </citation>
    <scope>NUCLEOTIDE SEQUENCE [LARGE SCALE GENOMIC DNA]</scope>
</reference>
<keyword evidence="5" id="KW-0560">Oxidoreductase</keyword>
<evidence type="ECO:0000313" key="10">
    <source>
        <dbReference type="Proteomes" id="UP000026962"/>
    </source>
</evidence>
<keyword evidence="4" id="KW-0479">Metal-binding</keyword>
<keyword evidence="6" id="KW-0408">Iron</keyword>
<dbReference type="eggNOG" id="KOG4281">
    <property type="taxonomic scope" value="Eukaryota"/>
</dbReference>
<dbReference type="EC" id="1.13.11.20" evidence="3"/>
<dbReference type="EnsemblPlants" id="OPUNC06G25930.1">
    <property type="protein sequence ID" value="OPUNC06G25930.1"/>
    <property type="gene ID" value="OPUNC06G25930"/>
</dbReference>
<protein>
    <recommendedName>
        <fullName evidence="3">cysteine dioxygenase</fullName>
        <ecNumber evidence="3">1.13.11.20</ecNumber>
    </recommendedName>
</protein>
<dbReference type="Gramene" id="OPUNC06G25930.1">
    <property type="protein sequence ID" value="OPUNC06G25930.1"/>
    <property type="gene ID" value="OPUNC06G25930"/>
</dbReference>
<keyword evidence="10" id="KW-1185">Reference proteome</keyword>
<name>A0A0E0LG10_ORYPU</name>
<accession>A0A0E0LG10</accession>
<dbReference type="Proteomes" id="UP000026962">
    <property type="component" value="Chromosome 6"/>
</dbReference>
<evidence type="ECO:0000256" key="5">
    <source>
        <dbReference type="ARBA" id="ARBA00023002"/>
    </source>
</evidence>
<comment type="similarity">
    <text evidence="2">Belongs to the cysteine dioxygenase family.</text>
</comment>
<comment type="catalytic activity">
    <reaction evidence="7">
        <text>L-cysteine + O2 = 3-sulfino-L-alanine + H(+)</text>
        <dbReference type="Rhea" id="RHEA:20441"/>
        <dbReference type="ChEBI" id="CHEBI:15378"/>
        <dbReference type="ChEBI" id="CHEBI:15379"/>
        <dbReference type="ChEBI" id="CHEBI:35235"/>
        <dbReference type="ChEBI" id="CHEBI:61085"/>
        <dbReference type="EC" id="1.13.11.20"/>
    </reaction>
    <physiologicalReaction direction="left-to-right" evidence="7">
        <dbReference type="Rhea" id="RHEA:20442"/>
    </physiologicalReaction>
</comment>
<dbReference type="GO" id="GO:0070483">
    <property type="term" value="P:detection of hypoxia"/>
    <property type="evidence" value="ECO:0007669"/>
    <property type="project" value="UniProtKB-ARBA"/>
</dbReference>
<dbReference type="InterPro" id="IPR012864">
    <property type="entry name" value="PCO/ADO"/>
</dbReference>
<evidence type="ECO:0000256" key="7">
    <source>
        <dbReference type="ARBA" id="ARBA00024284"/>
    </source>
</evidence>
<dbReference type="STRING" id="4537.A0A0E0LG10"/>
<dbReference type="Pfam" id="PF07847">
    <property type="entry name" value="PCO_ADO"/>
    <property type="match status" value="1"/>
</dbReference>
<evidence type="ECO:0000313" key="9">
    <source>
        <dbReference type="EnsemblPlants" id="OPUNC06G25930.1"/>
    </source>
</evidence>
<dbReference type="SUPFAM" id="SSF51182">
    <property type="entry name" value="RmlC-like cupins"/>
    <property type="match status" value="1"/>
</dbReference>
<evidence type="ECO:0000256" key="3">
    <source>
        <dbReference type="ARBA" id="ARBA00013133"/>
    </source>
</evidence>